<evidence type="ECO:0000313" key="2">
    <source>
        <dbReference type="Proteomes" id="UP000009172"/>
    </source>
</evidence>
<dbReference type="EMBL" id="GG698521">
    <property type="protein sequence ID" value="EGD99342.1"/>
    <property type="molecule type" value="Genomic_DNA"/>
</dbReference>
<dbReference type="Proteomes" id="UP000009172">
    <property type="component" value="Unassembled WGS sequence"/>
</dbReference>
<gene>
    <name evidence="1" type="ORF">TESG_06696</name>
</gene>
<accession>F2S6Z3</accession>
<organism evidence="1 2">
    <name type="scientific">Trichophyton tonsurans (strain CBS 112818)</name>
    <name type="common">Scalp ringworm fungus</name>
    <dbReference type="NCBI Taxonomy" id="647933"/>
    <lineage>
        <taxon>Eukaryota</taxon>
        <taxon>Fungi</taxon>
        <taxon>Dikarya</taxon>
        <taxon>Ascomycota</taxon>
        <taxon>Pezizomycotina</taxon>
        <taxon>Eurotiomycetes</taxon>
        <taxon>Eurotiomycetidae</taxon>
        <taxon>Onygenales</taxon>
        <taxon>Arthrodermataceae</taxon>
        <taxon>Trichophyton</taxon>
    </lineage>
</organism>
<keyword evidence="2" id="KW-1185">Reference proteome</keyword>
<name>F2S6Z3_TRIT1</name>
<evidence type="ECO:0000313" key="1">
    <source>
        <dbReference type="EMBL" id="EGD99342.1"/>
    </source>
</evidence>
<dbReference type="HOGENOM" id="CLU_2098602_0_0_1"/>
<sequence length="116" mass="13368">MTSSRPTCTVCLPGRPMHRDNYAGQIDRVGRKIDSDLRSFLASIIINPDEDETEDGLLRRVLLCHAIWELGGHQLGLVYDQQRRRVAMILAMELTDLVLPPRRRRYQKCPDPRRAS</sequence>
<protein>
    <submittedName>
        <fullName evidence="1">Uncharacterized protein</fullName>
    </submittedName>
</protein>
<dbReference type="OrthoDB" id="3029470at2759"/>
<reference evidence="2" key="1">
    <citation type="journal article" date="2012" name="MBio">
        <title>Comparative genome analysis of Trichophyton rubrum and related dermatophytes reveals candidate genes involved in infection.</title>
        <authorList>
            <person name="Martinez D.A."/>
            <person name="Oliver B.G."/>
            <person name="Graeser Y."/>
            <person name="Goldberg J.M."/>
            <person name="Li W."/>
            <person name="Martinez-Rossi N.M."/>
            <person name="Monod M."/>
            <person name="Shelest E."/>
            <person name="Barton R.C."/>
            <person name="Birch E."/>
            <person name="Brakhage A.A."/>
            <person name="Chen Z."/>
            <person name="Gurr S.J."/>
            <person name="Heiman D."/>
            <person name="Heitman J."/>
            <person name="Kosti I."/>
            <person name="Rossi A."/>
            <person name="Saif S."/>
            <person name="Samalova M."/>
            <person name="Saunders C.W."/>
            <person name="Shea T."/>
            <person name="Summerbell R.C."/>
            <person name="Xu J."/>
            <person name="Young S."/>
            <person name="Zeng Q."/>
            <person name="Birren B.W."/>
            <person name="Cuomo C.A."/>
            <person name="White T.C."/>
        </authorList>
    </citation>
    <scope>NUCLEOTIDE SEQUENCE [LARGE SCALE GENOMIC DNA]</scope>
    <source>
        <strain evidence="2">CBS 112818</strain>
    </source>
</reference>
<proteinExistence type="predicted"/>
<dbReference type="AlphaFoldDB" id="F2S6Z3"/>